<organism evidence="1 2">
    <name type="scientific">Jeotgalicoccus saudimassiliensis</name>
    <dbReference type="NCBI Taxonomy" id="1461582"/>
    <lineage>
        <taxon>Bacteria</taxon>
        <taxon>Bacillati</taxon>
        <taxon>Bacillota</taxon>
        <taxon>Bacilli</taxon>
        <taxon>Bacillales</taxon>
        <taxon>Staphylococcaceae</taxon>
        <taxon>Jeotgalicoccus</taxon>
    </lineage>
</organism>
<evidence type="ECO:0000313" key="1">
    <source>
        <dbReference type="EMBL" id="CEA00253.1"/>
    </source>
</evidence>
<name>A0A078LYS0_9STAP</name>
<dbReference type="InterPro" id="IPR019718">
    <property type="entry name" value="DUF2602"/>
</dbReference>
<evidence type="ECO:0000313" key="2">
    <source>
        <dbReference type="Proteomes" id="UP000044136"/>
    </source>
</evidence>
<evidence type="ECO:0008006" key="3">
    <source>
        <dbReference type="Google" id="ProtNLM"/>
    </source>
</evidence>
<dbReference type="OrthoDB" id="2454446at2"/>
<dbReference type="Proteomes" id="UP000044136">
    <property type="component" value="Unassembled WGS sequence"/>
</dbReference>
<accession>A0A078LYS0</accession>
<dbReference type="STRING" id="1461582.BN1048_00890"/>
<keyword evidence="2" id="KW-1185">Reference proteome</keyword>
<dbReference type="HOGENOM" id="CLU_201259_0_0_9"/>
<reference evidence="1 2" key="1">
    <citation type="submission" date="2014-07" db="EMBL/GenBank/DDBJ databases">
        <authorList>
            <person name="Urmite Genomes Urmite Genomes"/>
        </authorList>
    </citation>
    <scope>NUCLEOTIDE SEQUENCE [LARGE SCALE GENOMIC DNA]</scope>
    <source>
        <strain evidence="1 2">13MG44_air</strain>
    </source>
</reference>
<dbReference type="Pfam" id="PF10782">
    <property type="entry name" value="zf-C2HCIx2C"/>
    <property type="match status" value="1"/>
</dbReference>
<sequence length="56" mass="6273">MDTTVLDKINHLERTYCSGCLLKEVNRTEGSKSSAHSFCITECSVGIEMKMYGNKL</sequence>
<protein>
    <recommendedName>
        <fullName evidence="3">Zinc-finger domain-containing protein</fullName>
    </recommendedName>
</protein>
<gene>
    <name evidence="1" type="ORF">BN1048_00890</name>
</gene>
<proteinExistence type="predicted"/>
<dbReference type="RefSeq" id="WP_074431614.1">
    <property type="nucleotide sequence ID" value="NZ_CCSE01000001.1"/>
</dbReference>
<dbReference type="EMBL" id="CCSE01000001">
    <property type="protein sequence ID" value="CEA00253.1"/>
    <property type="molecule type" value="Genomic_DNA"/>
</dbReference>
<dbReference type="AlphaFoldDB" id="A0A078LYS0"/>